<reference evidence="2 3" key="1">
    <citation type="submission" date="2021-01" db="EMBL/GenBank/DDBJ databases">
        <title>Genomic Encyclopedia of Type Strains, Phase IV (KMG-IV): sequencing the most valuable type-strain genomes for metagenomic binning, comparative biology and taxonomic classification.</title>
        <authorList>
            <person name="Goeker M."/>
        </authorList>
    </citation>
    <scope>NUCLEOTIDE SEQUENCE [LARGE SCALE GENOMIC DNA]</scope>
    <source>
        <strain evidence="2 3">DSM 100968</strain>
    </source>
</reference>
<gene>
    <name evidence="2" type="ORF">JOC27_001272</name>
</gene>
<name>A0ABS2QA25_9BACL</name>
<evidence type="ECO:0000313" key="2">
    <source>
        <dbReference type="EMBL" id="MBM7657822.1"/>
    </source>
</evidence>
<feature type="domain" description="Calcineurin-like phosphoesterase" evidence="1">
    <location>
        <begin position="49"/>
        <end position="204"/>
    </location>
</feature>
<dbReference type="InterPro" id="IPR051158">
    <property type="entry name" value="Metallophosphoesterase_sf"/>
</dbReference>
<organism evidence="2 3">
    <name type="scientific">Sporolactobacillus spathodeae</name>
    <dbReference type="NCBI Taxonomy" id="1465502"/>
    <lineage>
        <taxon>Bacteria</taxon>
        <taxon>Bacillati</taxon>
        <taxon>Bacillota</taxon>
        <taxon>Bacilli</taxon>
        <taxon>Bacillales</taxon>
        <taxon>Sporolactobacillaceae</taxon>
        <taxon>Sporolactobacillus</taxon>
    </lineage>
</organism>
<sequence length="257" mass="28884">MANFYVFFAAIIWLLSILFVFMYSEAHADRLIQIELLIDDLPPVFEGRTIFFISDIHRRKVTRHLLDKLPAPPDYVVIGGDLTERGVPLFRVRENLRRLTQLAPTYFVWGNHDGDTGKNAIERLLHDCHVTILDNQTAVIQKGGQVINFTGVNDATTRRDRLAEALATRHADAPTLLFSHNPSIKKKLKRSMGLSYAICGHTHGGQINLFGLTIKEKGGVKKLDFGTLIISNGYGTTKLPLRFAAPPDTLYLRLCFA</sequence>
<dbReference type="PANTHER" id="PTHR31302:SF32">
    <property type="entry name" value="PHOSPHOESTERASE"/>
    <property type="match status" value="1"/>
</dbReference>
<dbReference type="EMBL" id="JAFBEV010000009">
    <property type="protein sequence ID" value="MBM7657822.1"/>
    <property type="molecule type" value="Genomic_DNA"/>
</dbReference>
<dbReference type="Pfam" id="PF00149">
    <property type="entry name" value="Metallophos"/>
    <property type="match status" value="1"/>
</dbReference>
<dbReference type="RefSeq" id="WP_205006150.1">
    <property type="nucleotide sequence ID" value="NZ_CBCRXA010000009.1"/>
</dbReference>
<proteinExistence type="predicted"/>
<keyword evidence="3" id="KW-1185">Reference proteome</keyword>
<dbReference type="SUPFAM" id="SSF56300">
    <property type="entry name" value="Metallo-dependent phosphatases"/>
    <property type="match status" value="1"/>
</dbReference>
<evidence type="ECO:0000313" key="3">
    <source>
        <dbReference type="Proteomes" id="UP000823201"/>
    </source>
</evidence>
<dbReference type="Proteomes" id="UP000823201">
    <property type="component" value="Unassembled WGS sequence"/>
</dbReference>
<dbReference type="PANTHER" id="PTHR31302">
    <property type="entry name" value="TRANSMEMBRANE PROTEIN WITH METALLOPHOSPHOESTERASE DOMAIN-RELATED"/>
    <property type="match status" value="1"/>
</dbReference>
<accession>A0ABS2QA25</accession>
<evidence type="ECO:0000259" key="1">
    <source>
        <dbReference type="Pfam" id="PF00149"/>
    </source>
</evidence>
<dbReference type="InterPro" id="IPR029052">
    <property type="entry name" value="Metallo-depent_PP-like"/>
</dbReference>
<protein>
    <submittedName>
        <fullName evidence="2">MPP superfamily phosphohydrolase</fullName>
    </submittedName>
</protein>
<dbReference type="Gene3D" id="3.60.21.10">
    <property type="match status" value="1"/>
</dbReference>
<dbReference type="InterPro" id="IPR004843">
    <property type="entry name" value="Calcineurin-like_PHP"/>
</dbReference>
<comment type="caution">
    <text evidence="2">The sequence shown here is derived from an EMBL/GenBank/DDBJ whole genome shotgun (WGS) entry which is preliminary data.</text>
</comment>